<sequence length="46" mass="5564">MPPCRGESFSDYFTAFTFINLWRHGYAYFYHQITTNLFRVLRSHDG</sequence>
<dbReference type="EMBL" id="MU629437">
    <property type="protein sequence ID" value="KAJ1257216.1"/>
    <property type="molecule type" value="Genomic_DNA"/>
</dbReference>
<evidence type="ECO:0000313" key="2">
    <source>
        <dbReference type="Proteomes" id="UP001164776"/>
    </source>
</evidence>
<gene>
    <name evidence="1" type="ORF">BS78_K179700</name>
</gene>
<keyword evidence="2" id="KW-1185">Reference proteome</keyword>
<protein>
    <submittedName>
        <fullName evidence="1">Uncharacterized protein</fullName>
    </submittedName>
</protein>
<comment type="caution">
    <text evidence="1">The sequence shown here is derived from an EMBL/GenBank/DDBJ whole genome shotgun (WGS) entry which is preliminary data.</text>
</comment>
<organism evidence="1 2">
    <name type="scientific">Paspalum vaginatum</name>
    <name type="common">seashore paspalum</name>
    <dbReference type="NCBI Taxonomy" id="158149"/>
    <lineage>
        <taxon>Eukaryota</taxon>
        <taxon>Viridiplantae</taxon>
        <taxon>Streptophyta</taxon>
        <taxon>Embryophyta</taxon>
        <taxon>Tracheophyta</taxon>
        <taxon>Spermatophyta</taxon>
        <taxon>Magnoliopsida</taxon>
        <taxon>Liliopsida</taxon>
        <taxon>Poales</taxon>
        <taxon>Poaceae</taxon>
        <taxon>PACMAD clade</taxon>
        <taxon>Panicoideae</taxon>
        <taxon>Andropogonodae</taxon>
        <taxon>Paspaleae</taxon>
        <taxon>Paspalinae</taxon>
        <taxon>Paspalum</taxon>
    </lineage>
</organism>
<dbReference type="AlphaFoldDB" id="A0A9W8CGY0"/>
<dbReference type="Proteomes" id="UP001164776">
    <property type="component" value="Unassembled WGS sequence"/>
</dbReference>
<reference evidence="1 2" key="1">
    <citation type="submission" date="2022-10" db="EMBL/GenBank/DDBJ databases">
        <title>WGS assembly of Paspalum vaginatum 540-79.</title>
        <authorList>
            <person name="Sun G."/>
            <person name="Wase N."/>
            <person name="Shu S."/>
            <person name="Jenkins J."/>
            <person name="Zhou B."/>
            <person name="Torres-Rodriguez J."/>
            <person name="Chen C."/>
            <person name="Sandor L."/>
            <person name="Plott C."/>
            <person name="Yoshinga Y."/>
            <person name="Daum C."/>
            <person name="Qi P."/>
            <person name="Barry K."/>
            <person name="Lipzen A."/>
            <person name="Berry L."/>
            <person name="Pedersen C."/>
            <person name="Gottilla T."/>
            <person name="Foltz A."/>
            <person name="Yu H."/>
            <person name="O'Malley R."/>
            <person name="Zhang C."/>
            <person name="Devos K."/>
            <person name="Sigmon B."/>
            <person name="Yu B."/>
            <person name="Obata T."/>
            <person name="Schmutz J."/>
            <person name="Schnable J."/>
        </authorList>
    </citation>
    <scope>NUCLEOTIDE SEQUENCE [LARGE SCALE GENOMIC DNA]</scope>
    <source>
        <strain evidence="2">cv. 540-79</strain>
    </source>
</reference>
<evidence type="ECO:0000313" key="1">
    <source>
        <dbReference type="EMBL" id="KAJ1257216.1"/>
    </source>
</evidence>
<proteinExistence type="predicted"/>
<accession>A0A9W8CGY0</accession>
<name>A0A9W8CGY0_9POAL</name>